<reference evidence="2" key="1">
    <citation type="submission" date="2016-05" db="EMBL/GenBank/DDBJ databases">
        <title>Comparative genomics of biotechnologically important yeasts.</title>
        <authorList>
            <consortium name="DOE Joint Genome Institute"/>
            <person name="Riley R."/>
            <person name="Haridas S."/>
            <person name="Wolfe K.H."/>
            <person name="Lopes M.R."/>
            <person name="Hittinger C.T."/>
            <person name="Goker M."/>
            <person name="Salamov A."/>
            <person name="Wisecaver J."/>
            <person name="Long T.M."/>
            <person name="Aerts A.L."/>
            <person name="Barry K."/>
            <person name="Choi C."/>
            <person name="Clum A."/>
            <person name="Coughlan A.Y."/>
            <person name="Deshpande S."/>
            <person name="Douglass A.P."/>
            <person name="Hanson S.J."/>
            <person name="Klenk H.-P."/>
            <person name="Labutti K."/>
            <person name="Lapidus A."/>
            <person name="Lindquist E."/>
            <person name="Lipzen A."/>
            <person name="Meier-Kolthoff J.P."/>
            <person name="Ohm R.A."/>
            <person name="Otillar R.P."/>
            <person name="Pangilinan J."/>
            <person name="Peng Y."/>
            <person name="Rokas A."/>
            <person name="Rosa C.A."/>
            <person name="Scheuner C."/>
            <person name="Sibirny A.A."/>
            <person name="Slot J.C."/>
            <person name="Stielow J.B."/>
            <person name="Sun H."/>
            <person name="Kurtzman C.P."/>
            <person name="Blackwell M."/>
            <person name="Grigoriev I.V."/>
            <person name="Jeffries T.W."/>
        </authorList>
    </citation>
    <scope>NUCLEOTIDE SEQUENCE [LARGE SCALE GENOMIC DNA]</scope>
    <source>
        <strain evidence="2">NRRL Y-12698</strain>
    </source>
</reference>
<dbReference type="GeneID" id="30145074"/>
<proteinExistence type="predicted"/>
<gene>
    <name evidence="1" type="ORF">BABINDRAFT_149827</name>
</gene>
<keyword evidence="2" id="KW-1185">Reference proteome</keyword>
<protein>
    <submittedName>
        <fullName evidence="1">Uncharacterized protein</fullName>
    </submittedName>
</protein>
<dbReference type="Proteomes" id="UP000094336">
    <property type="component" value="Unassembled WGS sequence"/>
</dbReference>
<name>A0A1E3QNG5_9ASCO</name>
<organism evidence="1 2">
    <name type="scientific">Babjeviella inositovora NRRL Y-12698</name>
    <dbReference type="NCBI Taxonomy" id="984486"/>
    <lineage>
        <taxon>Eukaryota</taxon>
        <taxon>Fungi</taxon>
        <taxon>Dikarya</taxon>
        <taxon>Ascomycota</taxon>
        <taxon>Saccharomycotina</taxon>
        <taxon>Pichiomycetes</taxon>
        <taxon>Serinales incertae sedis</taxon>
        <taxon>Babjeviella</taxon>
    </lineage>
</organism>
<dbReference type="AlphaFoldDB" id="A0A1E3QNG5"/>
<dbReference type="EMBL" id="KV454433">
    <property type="protein sequence ID" value="ODQ79225.1"/>
    <property type="molecule type" value="Genomic_DNA"/>
</dbReference>
<accession>A0A1E3QNG5</accession>
<sequence>MQVRNSELCVCIQRYTESQNTNTVGLVPYVSRLLDMILCLNLLIINLQYFGEKKKIKRADVKRGLAGRTNRAASTSMCRPRRPLFTYISFFFDVSLFRSSPRLGRLTLKNFHTDPP</sequence>
<dbReference type="RefSeq" id="XP_018984553.1">
    <property type="nucleotide sequence ID" value="XM_019127221.1"/>
</dbReference>
<evidence type="ECO:0000313" key="2">
    <source>
        <dbReference type="Proteomes" id="UP000094336"/>
    </source>
</evidence>
<evidence type="ECO:0000313" key="1">
    <source>
        <dbReference type="EMBL" id="ODQ79225.1"/>
    </source>
</evidence>